<gene>
    <name evidence="2" type="ORF">CEUSTIGMA_g10152.t1</name>
</gene>
<feature type="compositionally biased region" description="Low complexity" evidence="1">
    <location>
        <begin position="172"/>
        <end position="185"/>
    </location>
</feature>
<organism evidence="2 3">
    <name type="scientific">Chlamydomonas eustigma</name>
    <dbReference type="NCBI Taxonomy" id="1157962"/>
    <lineage>
        <taxon>Eukaryota</taxon>
        <taxon>Viridiplantae</taxon>
        <taxon>Chlorophyta</taxon>
        <taxon>core chlorophytes</taxon>
        <taxon>Chlorophyceae</taxon>
        <taxon>CS clade</taxon>
        <taxon>Chlamydomonadales</taxon>
        <taxon>Chlamydomonadaceae</taxon>
        <taxon>Chlamydomonas</taxon>
    </lineage>
</organism>
<evidence type="ECO:0000256" key="1">
    <source>
        <dbReference type="SAM" id="MobiDB-lite"/>
    </source>
</evidence>
<dbReference type="AlphaFoldDB" id="A0A250XI91"/>
<evidence type="ECO:0000313" key="3">
    <source>
        <dbReference type="Proteomes" id="UP000232323"/>
    </source>
</evidence>
<name>A0A250XI91_9CHLO</name>
<keyword evidence="3" id="KW-1185">Reference proteome</keyword>
<feature type="compositionally biased region" description="Basic and acidic residues" evidence="1">
    <location>
        <begin position="130"/>
        <end position="139"/>
    </location>
</feature>
<accession>A0A250XI91</accession>
<evidence type="ECO:0000313" key="2">
    <source>
        <dbReference type="EMBL" id="GAX82726.1"/>
    </source>
</evidence>
<dbReference type="EMBL" id="BEGY01000085">
    <property type="protein sequence ID" value="GAX82726.1"/>
    <property type="molecule type" value="Genomic_DNA"/>
</dbReference>
<feature type="region of interest" description="Disordered" evidence="1">
    <location>
        <begin position="240"/>
        <end position="266"/>
    </location>
</feature>
<proteinExistence type="predicted"/>
<feature type="compositionally biased region" description="Basic and acidic residues" evidence="1">
    <location>
        <begin position="343"/>
        <end position="355"/>
    </location>
</feature>
<comment type="caution">
    <text evidence="2">The sequence shown here is derived from an EMBL/GenBank/DDBJ whole genome shotgun (WGS) entry which is preliminary data.</text>
</comment>
<sequence length="355" mass="36339">MIPNGPALYPHFLEVPNNVRAADVHMHDNPGNENVQVSGRVDTSSATAPQGAVGDGCCKKQMMKKEKSLDPLHQDAKVGAEHYESGIYHYHYKLPDQGASHQSQGNSMCGAVFSSLQGCIGNCLGAKGGSLKDKPEPHTPSKGVDIQGEGRNDATGLQHSAEKVLQPSYDPATTTATATSTGAEAPVLAQDGRSHLTGESSKTVPALNQTAAFPTSITTEPENKQIQDAHLEDASAVRSTIPGSVKGDSTAVSPSQAAADSLPEESVKPAGGIMTTVKGRVAQAIAALGGGVGGGTGSSLVGGAKSAVNQGGADGNKSRPAVAVLHADGDSDEEFTCASQRAVDTKREGGRTIEE</sequence>
<reference evidence="2 3" key="1">
    <citation type="submission" date="2017-08" db="EMBL/GenBank/DDBJ databases">
        <title>Acidophilic green algal genome provides insights into adaptation to an acidic environment.</title>
        <authorList>
            <person name="Hirooka S."/>
            <person name="Hirose Y."/>
            <person name="Kanesaki Y."/>
            <person name="Higuchi S."/>
            <person name="Fujiwara T."/>
            <person name="Onuma R."/>
            <person name="Era A."/>
            <person name="Ohbayashi R."/>
            <person name="Uzuka A."/>
            <person name="Nozaki H."/>
            <person name="Yoshikawa H."/>
            <person name="Miyagishima S.Y."/>
        </authorList>
    </citation>
    <scope>NUCLEOTIDE SEQUENCE [LARGE SCALE GENOMIC DNA]</scope>
    <source>
        <strain evidence="2 3">NIES-2499</strain>
    </source>
</reference>
<protein>
    <submittedName>
        <fullName evidence="2">Uncharacterized protein</fullName>
    </submittedName>
</protein>
<dbReference type="Proteomes" id="UP000232323">
    <property type="component" value="Unassembled WGS sequence"/>
</dbReference>
<feature type="region of interest" description="Disordered" evidence="1">
    <location>
        <begin position="129"/>
        <end position="185"/>
    </location>
</feature>
<feature type="region of interest" description="Disordered" evidence="1">
    <location>
        <begin position="328"/>
        <end position="355"/>
    </location>
</feature>